<reference evidence="1 2" key="1">
    <citation type="submission" date="2024-04" db="EMBL/GenBank/DDBJ databases">
        <authorList>
            <person name="Fracassetti M."/>
        </authorList>
    </citation>
    <scope>NUCLEOTIDE SEQUENCE [LARGE SCALE GENOMIC DNA]</scope>
</reference>
<sequence>MSGKLKAIGISTSAQSMVSVVHFTINDVTEELEVVFPCVNLRRIVGDVVAETDINWDTNIMAILNCIDLKYYQFVIEVGAWNHLVRHCDLVLLKMFSAAF</sequence>
<dbReference type="AlphaFoldDB" id="A0AAV2GMZ9"/>
<evidence type="ECO:0000313" key="2">
    <source>
        <dbReference type="Proteomes" id="UP001497516"/>
    </source>
</evidence>
<gene>
    <name evidence="1" type="ORF">LTRI10_LOCUS51434</name>
</gene>
<proteinExistence type="predicted"/>
<protein>
    <submittedName>
        <fullName evidence="1">Uncharacterized protein</fullName>
    </submittedName>
</protein>
<organism evidence="1 2">
    <name type="scientific">Linum trigynum</name>
    <dbReference type="NCBI Taxonomy" id="586398"/>
    <lineage>
        <taxon>Eukaryota</taxon>
        <taxon>Viridiplantae</taxon>
        <taxon>Streptophyta</taxon>
        <taxon>Embryophyta</taxon>
        <taxon>Tracheophyta</taxon>
        <taxon>Spermatophyta</taxon>
        <taxon>Magnoliopsida</taxon>
        <taxon>eudicotyledons</taxon>
        <taxon>Gunneridae</taxon>
        <taxon>Pentapetalae</taxon>
        <taxon>rosids</taxon>
        <taxon>fabids</taxon>
        <taxon>Malpighiales</taxon>
        <taxon>Linaceae</taxon>
        <taxon>Linum</taxon>
    </lineage>
</organism>
<name>A0AAV2GMZ9_9ROSI</name>
<evidence type="ECO:0000313" key="1">
    <source>
        <dbReference type="EMBL" id="CAL1412121.1"/>
    </source>
</evidence>
<accession>A0AAV2GMZ9</accession>
<keyword evidence="2" id="KW-1185">Reference proteome</keyword>
<dbReference type="Proteomes" id="UP001497516">
    <property type="component" value="Chromosome 9"/>
</dbReference>
<dbReference type="EMBL" id="OZ034822">
    <property type="protein sequence ID" value="CAL1412121.1"/>
    <property type="molecule type" value="Genomic_DNA"/>
</dbReference>